<name>A0A7X6N038_9LACO</name>
<keyword evidence="2" id="KW-0238">DNA-binding</keyword>
<dbReference type="PANTHER" id="PTHR30146:SF149">
    <property type="entry name" value="HTH-TYPE TRANSCRIPTIONAL REGULATOR EBGR"/>
    <property type="match status" value="1"/>
</dbReference>
<gene>
    <name evidence="5" type="ORF">HF964_00710</name>
</gene>
<proteinExistence type="predicted"/>
<dbReference type="InterPro" id="IPR010982">
    <property type="entry name" value="Lambda_DNA-bd_dom_sf"/>
</dbReference>
<dbReference type="EMBL" id="JAAXPN010000001">
    <property type="protein sequence ID" value="NKZ23338.1"/>
    <property type="molecule type" value="Genomic_DNA"/>
</dbReference>
<dbReference type="InterPro" id="IPR046335">
    <property type="entry name" value="LacI/GalR-like_sensor"/>
</dbReference>
<dbReference type="Pfam" id="PF13377">
    <property type="entry name" value="Peripla_BP_3"/>
    <property type="match status" value="1"/>
</dbReference>
<dbReference type="InterPro" id="IPR028082">
    <property type="entry name" value="Peripla_BP_I"/>
</dbReference>
<sequence length="347" mass="38825">MTTIRDVAREAEVSPATVSRVLNDDTTFKVAETTRQKILTAATKLNYSQAIKKQRSRKNRRVNGTTIGVITTYNDLREIDDPYFLAIRNGLKKGAYLKQRKLEFLFSLHDTNPNWKLVKQCGAIIVIGCIDQALCDYIMQHNANLIVIDEQRPGQPYDTVHNDFANQTKHLLDYLFEQGYRDIGFIGAAMPLFDREGQPSQFVDDVRYTAYMAWMAKQHLPIPLAPIILPDWDTQAAIEALNTLIASKVHLPSAMIAASDPIALGLYHACQANNISIPNQMAVVSFDDIEVTRFLVPPLTTVHPDATMLGQSAINLADEHIRGLAEGTLRIKVPSKLIIRDSGKQVK</sequence>
<evidence type="ECO:0000256" key="1">
    <source>
        <dbReference type="ARBA" id="ARBA00023015"/>
    </source>
</evidence>
<dbReference type="SMART" id="SM00354">
    <property type="entry name" value="HTH_LACI"/>
    <property type="match status" value="1"/>
</dbReference>
<evidence type="ECO:0000313" key="5">
    <source>
        <dbReference type="EMBL" id="NKZ23338.1"/>
    </source>
</evidence>
<evidence type="ECO:0000259" key="4">
    <source>
        <dbReference type="PROSITE" id="PS50932"/>
    </source>
</evidence>
<dbReference type="GO" id="GO:0003700">
    <property type="term" value="F:DNA-binding transcription factor activity"/>
    <property type="evidence" value="ECO:0007669"/>
    <property type="project" value="TreeGrafter"/>
</dbReference>
<evidence type="ECO:0000256" key="2">
    <source>
        <dbReference type="ARBA" id="ARBA00023125"/>
    </source>
</evidence>
<evidence type="ECO:0000313" key="6">
    <source>
        <dbReference type="Proteomes" id="UP000549765"/>
    </source>
</evidence>
<dbReference type="PANTHER" id="PTHR30146">
    <property type="entry name" value="LACI-RELATED TRANSCRIPTIONAL REPRESSOR"/>
    <property type="match status" value="1"/>
</dbReference>
<dbReference type="InterPro" id="IPR000843">
    <property type="entry name" value="HTH_LacI"/>
</dbReference>
<dbReference type="PRINTS" id="PR00036">
    <property type="entry name" value="HTHLACI"/>
</dbReference>
<comment type="caution">
    <text evidence="5">The sequence shown here is derived from an EMBL/GenBank/DDBJ whole genome shotgun (WGS) entry which is preliminary data.</text>
</comment>
<dbReference type="AlphaFoldDB" id="A0A7X6N038"/>
<dbReference type="CDD" id="cd01392">
    <property type="entry name" value="HTH_LacI"/>
    <property type="match status" value="1"/>
</dbReference>
<dbReference type="RefSeq" id="WP_168721136.1">
    <property type="nucleotide sequence ID" value="NZ_JAAXPN010000001.1"/>
</dbReference>
<keyword evidence="3" id="KW-0804">Transcription</keyword>
<dbReference type="SUPFAM" id="SSF53822">
    <property type="entry name" value="Periplasmic binding protein-like I"/>
    <property type="match status" value="1"/>
</dbReference>
<dbReference type="Gene3D" id="1.10.260.40">
    <property type="entry name" value="lambda repressor-like DNA-binding domains"/>
    <property type="match status" value="1"/>
</dbReference>
<dbReference type="CDD" id="cd01544">
    <property type="entry name" value="PBP1_GalR"/>
    <property type="match status" value="1"/>
</dbReference>
<keyword evidence="6" id="KW-1185">Reference proteome</keyword>
<feature type="domain" description="HTH lacI-type" evidence="4">
    <location>
        <begin position="2"/>
        <end position="58"/>
    </location>
</feature>
<dbReference type="GO" id="GO:0000976">
    <property type="term" value="F:transcription cis-regulatory region binding"/>
    <property type="evidence" value="ECO:0007669"/>
    <property type="project" value="TreeGrafter"/>
</dbReference>
<accession>A0A7X6N038</accession>
<keyword evidence="1" id="KW-0805">Transcription regulation</keyword>
<dbReference type="Proteomes" id="UP000549765">
    <property type="component" value="Unassembled WGS sequence"/>
</dbReference>
<dbReference type="Gene3D" id="3.40.50.2300">
    <property type="match status" value="2"/>
</dbReference>
<protein>
    <submittedName>
        <fullName evidence="5">Substrate-binding domain-containing protein</fullName>
    </submittedName>
</protein>
<dbReference type="PROSITE" id="PS00356">
    <property type="entry name" value="HTH_LACI_1"/>
    <property type="match status" value="1"/>
</dbReference>
<organism evidence="5 6">
    <name type="scientific">Periweissella fabalis</name>
    <dbReference type="NCBI Taxonomy" id="1070421"/>
    <lineage>
        <taxon>Bacteria</taxon>
        <taxon>Bacillati</taxon>
        <taxon>Bacillota</taxon>
        <taxon>Bacilli</taxon>
        <taxon>Lactobacillales</taxon>
        <taxon>Lactobacillaceae</taxon>
        <taxon>Periweissella</taxon>
    </lineage>
</organism>
<evidence type="ECO:0000256" key="3">
    <source>
        <dbReference type="ARBA" id="ARBA00023163"/>
    </source>
</evidence>
<dbReference type="PROSITE" id="PS50932">
    <property type="entry name" value="HTH_LACI_2"/>
    <property type="match status" value="1"/>
</dbReference>
<reference evidence="5 6" key="1">
    <citation type="submission" date="2020-04" db="EMBL/GenBank/DDBJ databases">
        <title>MicrobeNet Type strains.</title>
        <authorList>
            <person name="Nicholson A.C."/>
        </authorList>
    </citation>
    <scope>NUCLEOTIDE SEQUENCE [LARGE SCALE GENOMIC DNA]</scope>
    <source>
        <strain evidence="5 6">CCUG 61472</strain>
    </source>
</reference>
<dbReference type="Pfam" id="PF00356">
    <property type="entry name" value="LacI"/>
    <property type="match status" value="1"/>
</dbReference>
<dbReference type="SUPFAM" id="SSF47413">
    <property type="entry name" value="lambda repressor-like DNA-binding domains"/>
    <property type="match status" value="1"/>
</dbReference>